<proteinExistence type="predicted"/>
<evidence type="ECO:0000313" key="3">
    <source>
        <dbReference type="Proteomes" id="UP000198983"/>
    </source>
</evidence>
<dbReference type="GO" id="GO:0032259">
    <property type="term" value="P:methylation"/>
    <property type="evidence" value="ECO:0007669"/>
    <property type="project" value="UniProtKB-KW"/>
</dbReference>
<evidence type="ECO:0000259" key="1">
    <source>
        <dbReference type="Pfam" id="PF13649"/>
    </source>
</evidence>
<keyword evidence="3" id="KW-1185">Reference proteome</keyword>
<dbReference type="InterPro" id="IPR029063">
    <property type="entry name" value="SAM-dependent_MTases_sf"/>
</dbReference>
<dbReference type="EMBL" id="LT629732">
    <property type="protein sequence ID" value="SDR82006.1"/>
    <property type="molecule type" value="Genomic_DNA"/>
</dbReference>
<feature type="domain" description="Methyltransferase" evidence="1">
    <location>
        <begin position="42"/>
        <end position="136"/>
    </location>
</feature>
<dbReference type="SUPFAM" id="SSF53335">
    <property type="entry name" value="S-adenosyl-L-methionine-dependent methyltransferases"/>
    <property type="match status" value="1"/>
</dbReference>
<dbReference type="OrthoDB" id="9782855at2"/>
<protein>
    <submittedName>
        <fullName evidence="2">Methyltransferase domain-containing protein</fullName>
    </submittedName>
</protein>
<keyword evidence="2" id="KW-0808">Transferase</keyword>
<organism evidence="2 3">
    <name type="scientific">Actinopolymorpha singaporensis</name>
    <dbReference type="NCBI Taxonomy" id="117157"/>
    <lineage>
        <taxon>Bacteria</taxon>
        <taxon>Bacillati</taxon>
        <taxon>Actinomycetota</taxon>
        <taxon>Actinomycetes</taxon>
        <taxon>Propionibacteriales</taxon>
        <taxon>Actinopolymorphaceae</taxon>
        <taxon>Actinopolymorpha</taxon>
    </lineage>
</organism>
<keyword evidence="2" id="KW-0489">Methyltransferase</keyword>
<gene>
    <name evidence="2" type="ORF">SAMN04489717_0685</name>
</gene>
<dbReference type="STRING" id="117157.SAMN04489717_0685"/>
<accession>A0A1H1M5I5</accession>
<dbReference type="GO" id="GO:0008168">
    <property type="term" value="F:methyltransferase activity"/>
    <property type="evidence" value="ECO:0007669"/>
    <property type="project" value="UniProtKB-KW"/>
</dbReference>
<dbReference type="CDD" id="cd02440">
    <property type="entry name" value="AdoMet_MTases"/>
    <property type="match status" value="1"/>
</dbReference>
<dbReference type="AlphaFoldDB" id="A0A1H1M5I5"/>
<evidence type="ECO:0000313" key="2">
    <source>
        <dbReference type="EMBL" id="SDR82006.1"/>
    </source>
</evidence>
<sequence length="250" mass="27143">MDDPALRSFTISESTHRINNPLTSEKLATLGRALDLRPGSRILDLACGSGEMLCTWAHDHAITGIGMDISTFFIGKASARADELGVSAKTEFVHGDASGYVADTAVDIAACIGASWVGNGVAGTVDPLRRSTIPGGMMLIGEPFWRQDPPDQASVEGCYVTSKDVFLPLPELLEHVGELDCDVVEMVLADQDGWDRYAAAQWLNIRRWLDANPNDELAGEMRSSLATSPARHARYVREYLGFGIFAVMNR</sequence>
<dbReference type="Pfam" id="PF13649">
    <property type="entry name" value="Methyltransf_25"/>
    <property type="match status" value="1"/>
</dbReference>
<dbReference type="Gene3D" id="3.40.50.150">
    <property type="entry name" value="Vaccinia Virus protein VP39"/>
    <property type="match status" value="1"/>
</dbReference>
<name>A0A1H1M5I5_9ACTN</name>
<dbReference type="RefSeq" id="WP_092650479.1">
    <property type="nucleotide sequence ID" value="NZ_LT629732.1"/>
</dbReference>
<dbReference type="Proteomes" id="UP000198983">
    <property type="component" value="Chromosome I"/>
</dbReference>
<dbReference type="InterPro" id="IPR041698">
    <property type="entry name" value="Methyltransf_25"/>
</dbReference>
<reference evidence="2 3" key="1">
    <citation type="submission" date="2016-10" db="EMBL/GenBank/DDBJ databases">
        <authorList>
            <person name="de Groot N.N."/>
        </authorList>
    </citation>
    <scope>NUCLEOTIDE SEQUENCE [LARGE SCALE GENOMIC DNA]</scope>
    <source>
        <strain evidence="2 3">DSM 22024</strain>
    </source>
</reference>